<protein>
    <submittedName>
        <fullName evidence="1">Uncharacterized protein</fullName>
    </submittedName>
</protein>
<accession>A0A9X3WLR4</accession>
<organism evidence="1 2">
    <name type="scientific">Aquibacillus koreensis</name>
    <dbReference type="NCBI Taxonomy" id="279446"/>
    <lineage>
        <taxon>Bacteria</taxon>
        <taxon>Bacillati</taxon>
        <taxon>Bacillota</taxon>
        <taxon>Bacilli</taxon>
        <taxon>Bacillales</taxon>
        <taxon>Bacillaceae</taxon>
        <taxon>Aquibacillus</taxon>
    </lineage>
</organism>
<evidence type="ECO:0000313" key="1">
    <source>
        <dbReference type="EMBL" id="MDC3421080.1"/>
    </source>
</evidence>
<comment type="caution">
    <text evidence="1">The sequence shown here is derived from an EMBL/GenBank/DDBJ whole genome shotgun (WGS) entry which is preliminary data.</text>
</comment>
<evidence type="ECO:0000313" key="2">
    <source>
        <dbReference type="Proteomes" id="UP001145072"/>
    </source>
</evidence>
<sequence>MAPKCETCRLVATTKIEEDIHLTVLHNEEGFVYFKLSETDNQRNDIKAYIKDLQPKILSGVYQSELVDMTKEEICC</sequence>
<gene>
    <name evidence="1" type="ORF">NC661_11940</name>
</gene>
<name>A0A9X3WLR4_9BACI</name>
<dbReference type="RefSeq" id="WP_259867721.1">
    <property type="nucleotide sequence ID" value="NZ_JAMQJZ010000008.1"/>
</dbReference>
<reference evidence="1" key="1">
    <citation type="submission" date="2022-06" db="EMBL/GenBank/DDBJ databases">
        <title>Aquibacillus sp. a new bacterium isolated from soil saline samples.</title>
        <authorList>
            <person name="Galisteo C."/>
            <person name="De La Haba R."/>
            <person name="Sanchez-Porro C."/>
            <person name="Ventosa A."/>
        </authorList>
    </citation>
    <scope>NUCLEOTIDE SEQUENCE</scope>
    <source>
        <strain evidence="1">JCM 12387</strain>
    </source>
</reference>
<dbReference type="Proteomes" id="UP001145072">
    <property type="component" value="Unassembled WGS sequence"/>
</dbReference>
<keyword evidence="2" id="KW-1185">Reference proteome</keyword>
<proteinExistence type="predicted"/>
<dbReference type="EMBL" id="JAMQJZ010000008">
    <property type="protein sequence ID" value="MDC3421080.1"/>
    <property type="molecule type" value="Genomic_DNA"/>
</dbReference>
<dbReference type="AlphaFoldDB" id="A0A9X3WLR4"/>